<dbReference type="SUPFAM" id="SSF47473">
    <property type="entry name" value="EF-hand"/>
    <property type="match status" value="1"/>
</dbReference>
<comment type="caution">
    <text evidence="2">The sequence shown here is derived from an EMBL/GenBank/DDBJ whole genome shotgun (WGS) entry which is preliminary data.</text>
</comment>
<dbReference type="InterPro" id="IPR002048">
    <property type="entry name" value="EF_hand_dom"/>
</dbReference>
<evidence type="ECO:0000313" key="2">
    <source>
        <dbReference type="EMBL" id="KAL2653082.1"/>
    </source>
</evidence>
<protein>
    <recommendedName>
        <fullName evidence="1">EF-hand domain-containing protein</fullName>
    </recommendedName>
</protein>
<dbReference type="Proteomes" id="UP001605036">
    <property type="component" value="Unassembled WGS sequence"/>
</dbReference>
<evidence type="ECO:0000259" key="1">
    <source>
        <dbReference type="PROSITE" id="PS50222"/>
    </source>
</evidence>
<evidence type="ECO:0000313" key="3">
    <source>
        <dbReference type="Proteomes" id="UP001605036"/>
    </source>
</evidence>
<dbReference type="PROSITE" id="PS50222">
    <property type="entry name" value="EF_HAND_2"/>
    <property type="match status" value="1"/>
</dbReference>
<dbReference type="AlphaFoldDB" id="A0ABD1ZP87"/>
<organism evidence="2 3">
    <name type="scientific">Riccia fluitans</name>
    <dbReference type="NCBI Taxonomy" id="41844"/>
    <lineage>
        <taxon>Eukaryota</taxon>
        <taxon>Viridiplantae</taxon>
        <taxon>Streptophyta</taxon>
        <taxon>Embryophyta</taxon>
        <taxon>Marchantiophyta</taxon>
        <taxon>Marchantiopsida</taxon>
        <taxon>Marchantiidae</taxon>
        <taxon>Marchantiales</taxon>
        <taxon>Ricciaceae</taxon>
        <taxon>Riccia</taxon>
    </lineage>
</organism>
<dbReference type="InterPro" id="IPR011992">
    <property type="entry name" value="EF-hand-dom_pair"/>
</dbReference>
<dbReference type="EMBL" id="JBHFFA010000001">
    <property type="protein sequence ID" value="KAL2653082.1"/>
    <property type="molecule type" value="Genomic_DNA"/>
</dbReference>
<sequence length="110" mass="12689">MLPDTIYARITIDFKFNLVTLDRWEGLNLNIFLVQFVAVLGFFSSHSEFANLIKSAFEACDSHNDGTLSQQELEKSLRRVFPEIPKSQVCFQYLLLSHEDLKFDGSEPRT</sequence>
<gene>
    <name evidence="2" type="ORF">R1flu_021210</name>
</gene>
<keyword evidence="3" id="KW-1185">Reference proteome</keyword>
<dbReference type="Gene3D" id="1.10.238.10">
    <property type="entry name" value="EF-hand"/>
    <property type="match status" value="1"/>
</dbReference>
<feature type="domain" description="EF-hand" evidence="1">
    <location>
        <begin position="48"/>
        <end position="83"/>
    </location>
</feature>
<name>A0ABD1ZP87_9MARC</name>
<accession>A0ABD1ZP87</accession>
<proteinExistence type="predicted"/>
<reference evidence="2 3" key="1">
    <citation type="submission" date="2024-09" db="EMBL/GenBank/DDBJ databases">
        <title>Chromosome-scale assembly of Riccia fluitans.</title>
        <authorList>
            <person name="Paukszto L."/>
            <person name="Sawicki J."/>
            <person name="Karawczyk K."/>
            <person name="Piernik-Szablinska J."/>
            <person name="Szczecinska M."/>
            <person name="Mazdziarz M."/>
        </authorList>
    </citation>
    <scope>NUCLEOTIDE SEQUENCE [LARGE SCALE GENOMIC DNA]</scope>
    <source>
        <strain evidence="2">Rf_01</strain>
        <tissue evidence="2">Aerial parts of the thallus</tissue>
    </source>
</reference>